<evidence type="ECO:0000313" key="2">
    <source>
        <dbReference type="EMBL" id="AUM62008.1"/>
    </source>
</evidence>
<reference evidence="2" key="1">
    <citation type="submission" date="2017-01" db="EMBL/GenBank/DDBJ databases">
        <title>High-throughput sequencing uncovers low homogeneity in the biogeography of single-stranded DNA viruses.</title>
        <authorList>
            <person name="Pearson V.M."/>
            <person name="Rokyta D.R."/>
        </authorList>
    </citation>
    <scope>NUCLEOTIDE SEQUENCE</scope>
</reference>
<evidence type="ECO:0000256" key="1">
    <source>
        <dbReference type="SAM" id="MobiDB-lite"/>
    </source>
</evidence>
<sequence>MPYYKKLAFRSRPSRNYRFNRFRRNYRRRSYASRSFKRRSAYRRAPMRVTRRRILQVASRKKQDTMLSGLGTDTAGTVQLEIGIGAADDPQFIAACMTYMRRTNGADDMVRQNKEIYFVGWKDIWRFHITGGSAFIWRRIVFSSYEQFEFSSLPGNGVQGYMRNIQPNGIPTTGGDFDMIDELFSGTKGIDWADPMTAPVDNHRVRVMSDRKMTLLPRNDTGYETEQRRWHSVKKRLVYDDDEIGDDMEGEAPGTNSSPWSAEQRGSVGNIYCVDFFDSMGTDNTDRLRIRVESKRYWHER</sequence>
<gene>
    <name evidence="2" type="primary">Cap</name>
</gene>
<organism evidence="2">
    <name type="scientific">uncultured virus</name>
    <dbReference type="NCBI Taxonomy" id="340016"/>
    <lineage>
        <taxon>Viruses</taxon>
        <taxon>environmental samples</taxon>
    </lineage>
</organism>
<feature type="region of interest" description="Disordered" evidence="1">
    <location>
        <begin position="242"/>
        <end position="264"/>
    </location>
</feature>
<dbReference type="EMBL" id="KY487971">
    <property type="protein sequence ID" value="AUM62008.1"/>
    <property type="molecule type" value="Genomic_DNA"/>
</dbReference>
<accession>A0A2K9LSZ5</accession>
<protein>
    <submittedName>
        <fullName evidence="2">Capsid</fullName>
    </submittedName>
</protein>
<name>A0A2K9LSZ5_9VIRU</name>
<proteinExistence type="predicted"/>